<evidence type="ECO:0000313" key="2">
    <source>
        <dbReference type="EMBL" id="VDC25169.1"/>
    </source>
</evidence>
<keyword evidence="1" id="KW-0472">Membrane</keyword>
<sequence length="233" mass="27176">MSDDISHMFKNVFIGAMILINLSLVMFITFNSFSINAFLIDEKLFGLGDSFWGALFGAIITGFMAIKVSNREEKRRVDEREGESRKVLLNLKEYADDLKSEVIRINRVYDKAKKVYDPYAEVDVEYDKHGREHVINFPPPHEEEIYYRSIKPYKEELLTMSRNIKSLLDIIQEIDIEKLDFESYKNVLAFKQANRKLIEPWITYTNEIGGSINNQEEFKDIEKAISSFCESVT</sequence>
<dbReference type="AlphaFoldDB" id="A0A3P5X9X4"/>
<keyword evidence="3" id="KW-1185">Reference proteome</keyword>
<reference evidence="2 3" key="1">
    <citation type="submission" date="2018-11" db="EMBL/GenBank/DDBJ databases">
        <authorList>
            <person name="Criscuolo A."/>
        </authorList>
    </citation>
    <scope>NUCLEOTIDE SEQUENCE [LARGE SCALE GENOMIC DNA]</scope>
    <source>
        <strain evidence="2">ATB-66</strain>
    </source>
</reference>
<feature type="transmembrane region" description="Helical" evidence="1">
    <location>
        <begin position="50"/>
        <end position="66"/>
    </location>
</feature>
<name>A0A3P5X9X4_9BACL</name>
<dbReference type="RefSeq" id="WP_124069608.1">
    <property type="nucleotide sequence ID" value="NZ_CBCRXF010000011.1"/>
</dbReference>
<protein>
    <submittedName>
        <fullName evidence="2">Uncharacterized protein</fullName>
    </submittedName>
</protein>
<feature type="transmembrane region" description="Helical" evidence="1">
    <location>
        <begin position="12"/>
        <end position="30"/>
    </location>
</feature>
<proteinExistence type="predicted"/>
<organism evidence="2 3">
    <name type="scientific">Filibacter tadaridae</name>
    <dbReference type="NCBI Taxonomy" id="2483811"/>
    <lineage>
        <taxon>Bacteria</taxon>
        <taxon>Bacillati</taxon>
        <taxon>Bacillota</taxon>
        <taxon>Bacilli</taxon>
        <taxon>Bacillales</taxon>
        <taxon>Caryophanaceae</taxon>
        <taxon>Filibacter</taxon>
    </lineage>
</organism>
<gene>
    <name evidence="2" type="ORF">FILTAD_01199</name>
</gene>
<keyword evidence="1" id="KW-0812">Transmembrane</keyword>
<evidence type="ECO:0000256" key="1">
    <source>
        <dbReference type="SAM" id="Phobius"/>
    </source>
</evidence>
<dbReference type="EMBL" id="UXAV01000031">
    <property type="protein sequence ID" value="VDC25169.1"/>
    <property type="molecule type" value="Genomic_DNA"/>
</dbReference>
<dbReference type="Proteomes" id="UP000270468">
    <property type="component" value="Unassembled WGS sequence"/>
</dbReference>
<accession>A0A3P5X9X4</accession>
<keyword evidence="1" id="KW-1133">Transmembrane helix</keyword>
<evidence type="ECO:0000313" key="3">
    <source>
        <dbReference type="Proteomes" id="UP000270468"/>
    </source>
</evidence>